<dbReference type="Proteomes" id="UP001633002">
    <property type="component" value="Unassembled WGS sequence"/>
</dbReference>
<dbReference type="AlphaFoldDB" id="A0ABD3GVM0"/>
<comment type="caution">
    <text evidence="2">The sequence shown here is derived from an EMBL/GenBank/DDBJ whole genome shotgun (WGS) entry which is preliminary data.</text>
</comment>
<sequence>MRGLIFCAPEKLQLVYVVKVNAQRVPSSEYLDQTAEENGCELSQLHQNRRSLQEEIRRVQEVQEDKLYNDKSGNDIKITCRFYDELDKESGNSLHVKKVVHADAVGSDNPCPVEDESVFEKSLDTTENTETIDGSNSKITSGVEGPVVKPPPKEKPTSMKQGQDMICSILEIWLVLLLR</sequence>
<feature type="region of interest" description="Disordered" evidence="1">
    <location>
        <begin position="128"/>
        <end position="160"/>
    </location>
</feature>
<feature type="compositionally biased region" description="Polar residues" evidence="1">
    <location>
        <begin position="128"/>
        <end position="140"/>
    </location>
</feature>
<gene>
    <name evidence="2" type="ORF">R1sor_001010</name>
</gene>
<dbReference type="EMBL" id="JBJQOH010000006">
    <property type="protein sequence ID" value="KAL3682988.1"/>
    <property type="molecule type" value="Genomic_DNA"/>
</dbReference>
<accession>A0ABD3GVM0</accession>
<protein>
    <submittedName>
        <fullName evidence="2">Uncharacterized protein</fullName>
    </submittedName>
</protein>
<keyword evidence="3" id="KW-1185">Reference proteome</keyword>
<evidence type="ECO:0000313" key="2">
    <source>
        <dbReference type="EMBL" id="KAL3682988.1"/>
    </source>
</evidence>
<proteinExistence type="predicted"/>
<reference evidence="2 3" key="1">
    <citation type="submission" date="2024-09" db="EMBL/GenBank/DDBJ databases">
        <title>Chromosome-scale assembly of Riccia sorocarpa.</title>
        <authorList>
            <person name="Paukszto L."/>
        </authorList>
    </citation>
    <scope>NUCLEOTIDE SEQUENCE [LARGE SCALE GENOMIC DNA]</scope>
    <source>
        <strain evidence="2">LP-2024</strain>
        <tissue evidence="2">Aerial parts of the thallus</tissue>
    </source>
</reference>
<name>A0ABD3GVM0_9MARC</name>
<evidence type="ECO:0000313" key="3">
    <source>
        <dbReference type="Proteomes" id="UP001633002"/>
    </source>
</evidence>
<organism evidence="2 3">
    <name type="scientific">Riccia sorocarpa</name>
    <dbReference type="NCBI Taxonomy" id="122646"/>
    <lineage>
        <taxon>Eukaryota</taxon>
        <taxon>Viridiplantae</taxon>
        <taxon>Streptophyta</taxon>
        <taxon>Embryophyta</taxon>
        <taxon>Marchantiophyta</taxon>
        <taxon>Marchantiopsida</taxon>
        <taxon>Marchantiidae</taxon>
        <taxon>Marchantiales</taxon>
        <taxon>Ricciaceae</taxon>
        <taxon>Riccia</taxon>
    </lineage>
</organism>
<evidence type="ECO:0000256" key="1">
    <source>
        <dbReference type="SAM" id="MobiDB-lite"/>
    </source>
</evidence>